<reference evidence="1 2" key="1">
    <citation type="submission" date="2020-11" db="EMBL/GenBank/DDBJ databases">
        <title>Enhanced detection system for hospital associated transmission using whole genome sequencing surveillance.</title>
        <authorList>
            <person name="Harrison L.H."/>
            <person name="Van Tyne D."/>
            <person name="Marsh J.W."/>
            <person name="Griffith M.P."/>
            <person name="Snyder D.J."/>
            <person name="Cooper V.S."/>
            <person name="Mustapha M."/>
        </authorList>
    </citation>
    <scope>NUCLEOTIDE SEQUENCE [LARGE SCALE GENOMIC DNA]</scope>
    <source>
        <strain evidence="1 2">SER00227</strain>
    </source>
</reference>
<evidence type="ECO:0000313" key="2">
    <source>
        <dbReference type="Proteomes" id="UP000635335"/>
    </source>
</evidence>
<evidence type="ECO:0000313" key="1">
    <source>
        <dbReference type="EMBL" id="MBH1920954.1"/>
    </source>
</evidence>
<dbReference type="RefSeq" id="WP_197667853.1">
    <property type="nucleotide sequence ID" value="NZ_JADUMB010000003.1"/>
</dbReference>
<accession>A0ABS0M246</accession>
<gene>
    <name evidence="1" type="ORF">I5U16_12460</name>
</gene>
<proteinExistence type="predicted"/>
<comment type="caution">
    <text evidence="1">The sequence shown here is derived from an EMBL/GenBank/DDBJ whole genome shotgun (WGS) entry which is preliminary data.</text>
</comment>
<keyword evidence="2" id="KW-1185">Reference proteome</keyword>
<dbReference type="EMBL" id="JADUMB010000003">
    <property type="protein sequence ID" value="MBH1920954.1"/>
    <property type="molecule type" value="Genomic_DNA"/>
</dbReference>
<sequence>MPFDNENCLLIEAHRPRTRFSQDSRNKHRGHDVLPRRERLAERGEAKHAQALYYKEAFNSARRQRVRAQKVTFSPRRGSHMRYATTAINIIAAQYKYFFTLIPLCNLIARREKNKVIINRRGY</sequence>
<organism evidence="1 2">
    <name type="scientific">Serratia surfactantfaciens</name>
    <dbReference type="NCBI Taxonomy" id="2741499"/>
    <lineage>
        <taxon>Bacteria</taxon>
        <taxon>Pseudomonadati</taxon>
        <taxon>Pseudomonadota</taxon>
        <taxon>Gammaproteobacteria</taxon>
        <taxon>Enterobacterales</taxon>
        <taxon>Yersiniaceae</taxon>
        <taxon>Serratia</taxon>
    </lineage>
</organism>
<name>A0ABS0M246_9GAMM</name>
<protein>
    <submittedName>
        <fullName evidence="1">Uncharacterized protein</fullName>
    </submittedName>
</protein>
<dbReference type="Proteomes" id="UP000635335">
    <property type="component" value="Unassembled WGS sequence"/>
</dbReference>